<dbReference type="EMBL" id="JAZHXJ010001713">
    <property type="protein sequence ID" value="KAL1844448.1"/>
    <property type="molecule type" value="Genomic_DNA"/>
</dbReference>
<evidence type="ECO:0000313" key="2">
    <source>
        <dbReference type="Proteomes" id="UP001586593"/>
    </source>
</evidence>
<accession>A0ABR3VS07</accession>
<organism evidence="1 2">
    <name type="scientific">Phialemonium thermophilum</name>
    <dbReference type="NCBI Taxonomy" id="223376"/>
    <lineage>
        <taxon>Eukaryota</taxon>
        <taxon>Fungi</taxon>
        <taxon>Dikarya</taxon>
        <taxon>Ascomycota</taxon>
        <taxon>Pezizomycotina</taxon>
        <taxon>Sordariomycetes</taxon>
        <taxon>Sordariomycetidae</taxon>
        <taxon>Cephalothecales</taxon>
        <taxon>Cephalothecaceae</taxon>
        <taxon>Phialemonium</taxon>
    </lineage>
</organism>
<keyword evidence="2" id="KW-1185">Reference proteome</keyword>
<protein>
    <submittedName>
        <fullName evidence="1">Uncharacterized protein</fullName>
    </submittedName>
</protein>
<evidence type="ECO:0000313" key="1">
    <source>
        <dbReference type="EMBL" id="KAL1844448.1"/>
    </source>
</evidence>
<reference evidence="1 2" key="1">
    <citation type="journal article" date="2024" name="Commun. Biol.">
        <title>Comparative genomic analysis of thermophilic fungi reveals convergent evolutionary adaptations and gene losses.</title>
        <authorList>
            <person name="Steindorff A.S."/>
            <person name="Aguilar-Pontes M.V."/>
            <person name="Robinson A.J."/>
            <person name="Andreopoulos B."/>
            <person name="LaButti K."/>
            <person name="Kuo A."/>
            <person name="Mondo S."/>
            <person name="Riley R."/>
            <person name="Otillar R."/>
            <person name="Haridas S."/>
            <person name="Lipzen A."/>
            <person name="Grimwood J."/>
            <person name="Schmutz J."/>
            <person name="Clum A."/>
            <person name="Reid I.D."/>
            <person name="Moisan M.C."/>
            <person name="Butler G."/>
            <person name="Nguyen T.T.M."/>
            <person name="Dewar K."/>
            <person name="Conant G."/>
            <person name="Drula E."/>
            <person name="Henrissat B."/>
            <person name="Hansel C."/>
            <person name="Singer S."/>
            <person name="Hutchinson M.I."/>
            <person name="de Vries R.P."/>
            <person name="Natvig D.O."/>
            <person name="Powell A.J."/>
            <person name="Tsang A."/>
            <person name="Grigoriev I.V."/>
        </authorList>
    </citation>
    <scope>NUCLEOTIDE SEQUENCE [LARGE SCALE GENOMIC DNA]</scope>
    <source>
        <strain evidence="1 2">ATCC 24622</strain>
    </source>
</reference>
<sequence length="69" mass="7356">MPSAFGGTAINPPPVSIDFSPHGLPDCHRLAANLVLAAPVHPPCFLAEASYGHFLPRQRGEGRRPSLQD</sequence>
<comment type="caution">
    <text evidence="1">The sequence shown here is derived from an EMBL/GenBank/DDBJ whole genome shotgun (WGS) entry which is preliminary data.</text>
</comment>
<proteinExistence type="predicted"/>
<name>A0ABR3VS07_9PEZI</name>
<dbReference type="Proteomes" id="UP001586593">
    <property type="component" value="Unassembled WGS sequence"/>
</dbReference>
<gene>
    <name evidence="1" type="ORF">VTK73DRAFT_2545</name>
</gene>